<accession>A0A8H9CB37</accession>
<dbReference type="AlphaFoldDB" id="A0A8H9CB37"/>
<dbReference type="Proteomes" id="UP000663508">
    <property type="component" value="Plasmid pVL1_5"/>
</dbReference>
<gene>
    <name evidence="1" type="ORF">mvi_65310</name>
</gene>
<proteinExistence type="predicted"/>
<evidence type="ECO:0000313" key="1">
    <source>
        <dbReference type="EMBL" id="BCM88070.1"/>
    </source>
</evidence>
<evidence type="ECO:0008006" key="3">
    <source>
        <dbReference type="Google" id="ProtNLM"/>
    </source>
</evidence>
<name>A0A8H9CB37_9HYPH</name>
<evidence type="ECO:0000313" key="2">
    <source>
        <dbReference type="Proteomes" id="UP000663508"/>
    </source>
</evidence>
<protein>
    <recommendedName>
        <fullName evidence="3">CAAX protease</fullName>
    </recommendedName>
</protein>
<sequence length="215" mass="25083">MKASLKELSNGTRMPAGGKGWRTAMYEVYNRKVAEHAQLFPVFHCFETAFRSYTAVNLEDFYGIRQWWSQSYREITTGSPVVTIGVIKSVPSLYKRSIKITTENLMNNYDVMSFSDGYEFLENADLYDVQRLIIEHWPIFKKNFKIRGQPISSNVFRDKFNIIRTARNSVYHHKSFGGMKQVYEYSDELLRCINFPLSSVHKRIANIPCADPPYF</sequence>
<dbReference type="EMBL" id="AP024150">
    <property type="protein sequence ID" value="BCM88070.1"/>
    <property type="molecule type" value="Genomic_DNA"/>
</dbReference>
<organism evidence="1 2">
    <name type="scientific">Methylobacterium indicum</name>
    <dbReference type="NCBI Taxonomy" id="1775910"/>
    <lineage>
        <taxon>Bacteria</taxon>
        <taxon>Pseudomonadati</taxon>
        <taxon>Pseudomonadota</taxon>
        <taxon>Alphaproteobacteria</taxon>
        <taxon>Hyphomicrobiales</taxon>
        <taxon>Methylobacteriaceae</taxon>
        <taxon>Methylobacterium</taxon>
    </lineage>
</organism>
<reference evidence="1" key="1">
    <citation type="submission" date="2020-11" db="EMBL/GenBank/DDBJ databases">
        <title>Complete genome sequence of a novel pathogenic Methylobacterium strain isolated from rice in Vietnam.</title>
        <authorList>
            <person name="Lai K."/>
            <person name="Okazaki S."/>
            <person name="Higashi K."/>
            <person name="Mori H."/>
            <person name="Toyoda A."/>
            <person name="Kurokawa K."/>
        </authorList>
    </citation>
    <scope>NUCLEOTIDE SEQUENCE</scope>
    <source>
        <strain evidence="1">VL1</strain>
        <plasmid evidence="1">pVL1_5</plasmid>
    </source>
</reference>
<geneLocation type="plasmid" evidence="1 2">
    <name>pVL1_5</name>
</geneLocation>
<dbReference type="KEGG" id="mind:mvi_65310"/>
<keyword evidence="1" id="KW-0614">Plasmid</keyword>